<protein>
    <submittedName>
        <fullName evidence="1">Uncharacterized protein</fullName>
    </submittedName>
</protein>
<dbReference type="Proteomes" id="UP001143910">
    <property type="component" value="Unassembled WGS sequence"/>
</dbReference>
<accession>A0ACC1MLZ3</accession>
<keyword evidence="2" id="KW-1185">Reference proteome</keyword>
<name>A0ACC1MLZ3_9HYPO</name>
<proteinExistence type="predicted"/>
<reference evidence="1" key="1">
    <citation type="submission" date="2022-08" db="EMBL/GenBank/DDBJ databases">
        <title>Genome Sequence of Lecanicillium fungicola.</title>
        <authorList>
            <person name="Buettner E."/>
        </authorList>
    </citation>
    <scope>NUCLEOTIDE SEQUENCE</scope>
    <source>
        <strain evidence="1">Babe33</strain>
    </source>
</reference>
<gene>
    <name evidence="1" type="ORF">NQ176_g9728</name>
</gene>
<comment type="caution">
    <text evidence="1">The sequence shown here is derived from an EMBL/GenBank/DDBJ whole genome shotgun (WGS) entry which is preliminary data.</text>
</comment>
<sequence length="115" mass="13016">MTRWDFVIPVPAEARADVAALNAHLAGRVSKYSTKYTLFDKASRGAWIAWRFEGALSSEEDEKRMPPMDYVIMQAGMAEQGFQPYKTAMGFLHWKKKNQPDQTTGEAFQFMTSSG</sequence>
<dbReference type="EMBL" id="JANJQO010002340">
    <property type="protein sequence ID" value="KAJ2967299.1"/>
    <property type="molecule type" value="Genomic_DNA"/>
</dbReference>
<evidence type="ECO:0000313" key="1">
    <source>
        <dbReference type="EMBL" id="KAJ2967299.1"/>
    </source>
</evidence>
<evidence type="ECO:0000313" key="2">
    <source>
        <dbReference type="Proteomes" id="UP001143910"/>
    </source>
</evidence>
<organism evidence="1 2">
    <name type="scientific">Zarea fungicola</name>
    <dbReference type="NCBI Taxonomy" id="93591"/>
    <lineage>
        <taxon>Eukaryota</taxon>
        <taxon>Fungi</taxon>
        <taxon>Dikarya</taxon>
        <taxon>Ascomycota</taxon>
        <taxon>Pezizomycotina</taxon>
        <taxon>Sordariomycetes</taxon>
        <taxon>Hypocreomycetidae</taxon>
        <taxon>Hypocreales</taxon>
        <taxon>Cordycipitaceae</taxon>
        <taxon>Zarea</taxon>
    </lineage>
</organism>